<dbReference type="InterPro" id="IPR013108">
    <property type="entry name" value="Amidohydro_3"/>
</dbReference>
<dbReference type="Proteomes" id="UP000500953">
    <property type="component" value="Chromosome"/>
</dbReference>
<protein>
    <submittedName>
        <fullName evidence="2">Amidohydrolase family protein</fullName>
    </submittedName>
</protein>
<proteinExistence type="predicted"/>
<accession>A0A6G9Z444</accession>
<dbReference type="Gene3D" id="3.10.310.70">
    <property type="match status" value="1"/>
</dbReference>
<dbReference type="InterPro" id="IPR011059">
    <property type="entry name" value="Metal-dep_hydrolase_composite"/>
</dbReference>
<dbReference type="SUPFAM" id="SSF51556">
    <property type="entry name" value="Metallo-dependent hydrolases"/>
    <property type="match status" value="1"/>
</dbReference>
<dbReference type="Gene3D" id="2.30.40.10">
    <property type="entry name" value="Urease, subunit C, domain 1"/>
    <property type="match status" value="1"/>
</dbReference>
<evidence type="ECO:0000313" key="3">
    <source>
        <dbReference type="Proteomes" id="UP000500953"/>
    </source>
</evidence>
<evidence type="ECO:0000313" key="2">
    <source>
        <dbReference type="EMBL" id="QIS20234.1"/>
    </source>
</evidence>
<gene>
    <name evidence="2" type="ORF">F6W96_20010</name>
</gene>
<dbReference type="EMBL" id="CP046173">
    <property type="protein sequence ID" value="QIS20234.1"/>
    <property type="molecule type" value="Genomic_DNA"/>
</dbReference>
<dbReference type="SUPFAM" id="SSF51338">
    <property type="entry name" value="Composite domain of metallo-dependent hydrolases"/>
    <property type="match status" value="1"/>
</dbReference>
<organism evidence="2 3">
    <name type="scientific">Nocardia terpenica</name>
    <dbReference type="NCBI Taxonomy" id="455432"/>
    <lineage>
        <taxon>Bacteria</taxon>
        <taxon>Bacillati</taxon>
        <taxon>Actinomycetota</taxon>
        <taxon>Actinomycetes</taxon>
        <taxon>Mycobacteriales</taxon>
        <taxon>Nocardiaceae</taxon>
        <taxon>Nocardia</taxon>
    </lineage>
</organism>
<dbReference type="GO" id="GO:0016810">
    <property type="term" value="F:hydrolase activity, acting on carbon-nitrogen (but not peptide) bonds"/>
    <property type="evidence" value="ECO:0007669"/>
    <property type="project" value="InterPro"/>
</dbReference>
<dbReference type="PANTHER" id="PTHR22642:SF2">
    <property type="entry name" value="PROTEIN LONG AFTER FAR-RED 3"/>
    <property type="match status" value="1"/>
</dbReference>
<evidence type="ECO:0000259" key="1">
    <source>
        <dbReference type="Pfam" id="PF07969"/>
    </source>
</evidence>
<feature type="domain" description="Amidohydrolase 3" evidence="1">
    <location>
        <begin position="86"/>
        <end position="599"/>
    </location>
</feature>
<name>A0A6G9Z444_9NOCA</name>
<dbReference type="PANTHER" id="PTHR22642">
    <property type="entry name" value="IMIDAZOLONEPROPIONASE"/>
    <property type="match status" value="1"/>
</dbReference>
<dbReference type="AlphaFoldDB" id="A0A6G9Z444"/>
<sequence length="616" mass="68070">MGHRTDVSESPIFSIWRKHTVWCAHRTPRSAAEEAMTNTIITGGRVRTLDPENPGAEALVLSGGRILAVGDRDAMLDAAGPHARRVDAEGGVVMPGLIDTHPHVLHFGMLAGGLVDLTDAVDHADIVARIRAKAANTPAGEWIVCTPVGEPHYFIRRSERDLRERRLPDRWTLDSATDAHPVLIQAWAPRMPNVVAFNTAGLKAVGLTAFIPDRVCDVEIDKNESGELTGILRGPVTNYYTYDPFWGQILTKLPRPSLENATAGVLAEMRRYSAQGVTSVYEGHAMEPEHLALYRQLRADGALSLRVMATLDAESVIFYPFDPLAHDEFAERLLQLAGQATDLDDELLRVEGLTLSPGGPCFSGYFATYEPYLGPFGRSTRGVRFLSLEKEETFVRFCAANGIRANLCLGAFREHDEFLDIAERIAREHDFRDKRWILQHAMTISPAQARRYADLGFQVTTSVGFAWGKGAMYGERMGEHVWRDLEPLQRLSAAGLDLAGGSDWGPKNPWEQIELAQTHRFAGSDHRNDGPDQKLSRLDALRMWTTGAATVLGRPEIGSLAPGNHADVLIVDRDPQTCPVEDLRNTRVLRTYLGGRTVYDSSELAAPAEETEQVRS</sequence>
<dbReference type="Pfam" id="PF07969">
    <property type="entry name" value="Amidohydro_3"/>
    <property type="match status" value="1"/>
</dbReference>
<keyword evidence="2" id="KW-0378">Hydrolase</keyword>
<reference evidence="2 3" key="1">
    <citation type="journal article" date="2019" name="ACS Chem. Biol.">
        <title>Identification and Mobilization of a Cryptic Antibiotic Biosynthesis Gene Locus from a Human-Pathogenic Nocardia Isolate.</title>
        <authorList>
            <person name="Herisse M."/>
            <person name="Ishida K."/>
            <person name="Porter J.L."/>
            <person name="Howden B."/>
            <person name="Hertweck C."/>
            <person name="Stinear T.P."/>
            <person name="Pidot S.J."/>
        </authorList>
    </citation>
    <scope>NUCLEOTIDE SEQUENCE [LARGE SCALE GENOMIC DNA]</scope>
    <source>
        <strain evidence="2 3">AUSMDU00012715</strain>
    </source>
</reference>
<dbReference type="InterPro" id="IPR032466">
    <property type="entry name" value="Metal_Hydrolase"/>
</dbReference>
<dbReference type="Gene3D" id="3.20.20.140">
    <property type="entry name" value="Metal-dependent hydrolases"/>
    <property type="match status" value="1"/>
</dbReference>